<name>A0ABV5Y9K0_9ACTN</name>
<comment type="subcellular location">
    <subcellularLocation>
        <location evidence="1">Cell membrane</location>
        <topology evidence="1">Multi-pass membrane protein</topology>
    </subcellularLocation>
</comment>
<organism evidence="12 13">
    <name type="scientific">Actinoallomurus acaciae</name>
    <dbReference type="NCBI Taxonomy" id="502577"/>
    <lineage>
        <taxon>Bacteria</taxon>
        <taxon>Bacillati</taxon>
        <taxon>Actinomycetota</taxon>
        <taxon>Actinomycetes</taxon>
        <taxon>Streptosporangiales</taxon>
        <taxon>Thermomonosporaceae</taxon>
        <taxon>Actinoallomurus</taxon>
    </lineage>
</organism>
<evidence type="ECO:0000259" key="11">
    <source>
        <dbReference type="PROSITE" id="PS50893"/>
    </source>
</evidence>
<feature type="transmembrane region" description="Helical" evidence="10">
    <location>
        <begin position="65"/>
        <end position="88"/>
    </location>
</feature>
<keyword evidence="4 10" id="KW-0812">Transmembrane</keyword>
<dbReference type="InterPro" id="IPR051120">
    <property type="entry name" value="ABC_AA/LPS_Transport"/>
</dbReference>
<dbReference type="InterPro" id="IPR003439">
    <property type="entry name" value="ABC_transporter-like_ATP-bd"/>
</dbReference>
<protein>
    <submittedName>
        <fullName evidence="12">ATP-binding cassette domain-containing protein</fullName>
    </submittedName>
</protein>
<evidence type="ECO:0000256" key="6">
    <source>
        <dbReference type="ARBA" id="ARBA00022840"/>
    </source>
</evidence>
<accession>A0ABV5Y9K0</accession>
<evidence type="ECO:0000256" key="4">
    <source>
        <dbReference type="ARBA" id="ARBA00022692"/>
    </source>
</evidence>
<proteinExistence type="predicted"/>
<dbReference type="PANTHER" id="PTHR45772:SF7">
    <property type="entry name" value="AMINO ACID ABC TRANSPORTER ATP-BINDING PROTEIN"/>
    <property type="match status" value="1"/>
</dbReference>
<keyword evidence="6 12" id="KW-0067">ATP-binding</keyword>
<feature type="transmembrane region" description="Helical" evidence="10">
    <location>
        <begin position="325"/>
        <end position="344"/>
    </location>
</feature>
<dbReference type="CDD" id="cd06581">
    <property type="entry name" value="TM_PBP1_LivM_like"/>
    <property type="match status" value="1"/>
</dbReference>
<feature type="transmembrane region" description="Helical" evidence="10">
    <location>
        <begin position="427"/>
        <end position="446"/>
    </location>
</feature>
<evidence type="ECO:0000256" key="9">
    <source>
        <dbReference type="SAM" id="MobiDB-lite"/>
    </source>
</evidence>
<feature type="transmembrane region" description="Helical" evidence="10">
    <location>
        <begin position="249"/>
        <end position="266"/>
    </location>
</feature>
<feature type="transmembrane region" description="Helical" evidence="10">
    <location>
        <begin position="560"/>
        <end position="584"/>
    </location>
</feature>
<evidence type="ECO:0000256" key="1">
    <source>
        <dbReference type="ARBA" id="ARBA00004651"/>
    </source>
</evidence>
<feature type="transmembrane region" description="Helical" evidence="10">
    <location>
        <begin position="591"/>
        <end position="610"/>
    </location>
</feature>
<dbReference type="EMBL" id="JBHLZP010000025">
    <property type="protein sequence ID" value="MFB9831690.1"/>
    <property type="molecule type" value="Genomic_DNA"/>
</dbReference>
<feature type="transmembrane region" description="Helical" evidence="10">
    <location>
        <begin position="100"/>
        <end position="118"/>
    </location>
</feature>
<feature type="transmembrane region" description="Helical" evidence="10">
    <location>
        <begin position="194"/>
        <end position="212"/>
    </location>
</feature>
<evidence type="ECO:0000256" key="2">
    <source>
        <dbReference type="ARBA" id="ARBA00022448"/>
    </source>
</evidence>
<sequence>MTSAIHIQTAPVAQGAINGLTYGALAIGLILAYRSSRIINFAQGSLGTVAAAAVGMSVVKWHLPYWLVFPLGFAIGALSGMLVEVVAVRRLRKAPPTMSIVATLGMAAFLTALSQAINTKITTGSLYPQPAGIPGFSLGSLVVTPAYSVQLVGTPILVIGIALLLRHTRYGIAIRASADNPQAAVLAGVSPGRMAWIAWGIAGVLAAYAAILQFPSQGFVGIGPSSLGTGLLLRALLPAVVARMNNLPLALGTGVALGVVESVVLWNGHEGGQVELLVFLVMLVVLLAYSRQRSGREREQGSWLAVRAWPPLPEPVARLWGVRNLGRILAGVLVAALAAGGLWLTNNVAATMTAILAFSLIGMSVYVTSGLIGQLSLGQFALAGLGALLSYRLILLGLDFSLAFLAAAVGSGIASVALAFTSLRIRGLMLTAVTLSVAVMSQSWLFHQPWAFGPGRPTGRPIYFGHVLDTGRAYYLFAVPVFLLGLWLTVNVAGSGLGRAFVALRDNEDAARAFAIRATRRKMQAMAVSGVLAGLGGALYGHAQFRVGADTFPADTGITVVAIAAIGGITIATGSLLGALYIIGLPALVDMGAAGLAASTFGWLVLVLYFPGGLAQLVRPVRERLIGLVVRLHGADRPSDDDEPGESERVPHPAMLTGADRSERPSADAPVVLSVTGVSKNFAGLKALDQVTFDVHEGEILGLIGPNGAGKTTLFETIGGFVAPTAGSVLLDGTDVTAWSPERRAAGGLVRSFQDARMFPTMTVQEVTALAVRRESPANALGSAFAWPAARRSDRRSRERALELLDQMGLTRYRNTAVGALSTGTRRIVELTCVVAMSPKVILLDEPSAGLAQRESEALGRLILGMRSTLDASVLVIEHDIPLILAISDRVLAMHLGHPIAVGAPQEVCDHPDVVAGYLGGDPTAIARSGAAGDRPDPVRPAH</sequence>
<dbReference type="InterPro" id="IPR001851">
    <property type="entry name" value="ABC_transp_permease"/>
</dbReference>
<feature type="transmembrane region" description="Helical" evidence="10">
    <location>
        <begin position="272"/>
        <end position="289"/>
    </location>
</feature>
<dbReference type="PANTHER" id="PTHR45772">
    <property type="entry name" value="CONSERVED COMPONENT OF ABC TRANSPORTER FOR NATURAL AMINO ACIDS-RELATED"/>
    <property type="match status" value="1"/>
</dbReference>
<feature type="region of interest" description="Disordered" evidence="9">
    <location>
        <begin position="636"/>
        <end position="664"/>
    </location>
</feature>
<feature type="transmembrane region" description="Helical" evidence="10">
    <location>
        <begin position="400"/>
        <end position="420"/>
    </location>
</feature>
<feature type="transmembrane region" description="Helical" evidence="10">
    <location>
        <begin position="473"/>
        <end position="502"/>
    </location>
</feature>
<evidence type="ECO:0000313" key="13">
    <source>
        <dbReference type="Proteomes" id="UP001589627"/>
    </source>
</evidence>
<keyword evidence="3" id="KW-1003">Cell membrane</keyword>
<evidence type="ECO:0000256" key="3">
    <source>
        <dbReference type="ARBA" id="ARBA00022475"/>
    </source>
</evidence>
<feature type="domain" description="ABC transporter" evidence="11">
    <location>
        <begin position="673"/>
        <end position="921"/>
    </location>
</feature>
<dbReference type="PROSITE" id="PS50893">
    <property type="entry name" value="ABC_TRANSPORTER_2"/>
    <property type="match status" value="1"/>
</dbReference>
<feature type="transmembrane region" description="Helical" evidence="10">
    <location>
        <begin position="38"/>
        <end position="59"/>
    </location>
</feature>
<feature type="transmembrane region" description="Helical" evidence="10">
    <location>
        <begin position="138"/>
        <end position="165"/>
    </location>
</feature>
<dbReference type="CDD" id="cd03219">
    <property type="entry name" value="ABC_Mj1267_LivG_branched"/>
    <property type="match status" value="1"/>
</dbReference>
<comment type="caution">
    <text evidence="12">The sequence shown here is derived from an EMBL/GenBank/DDBJ whole genome shotgun (WGS) entry which is preliminary data.</text>
</comment>
<evidence type="ECO:0000313" key="12">
    <source>
        <dbReference type="EMBL" id="MFB9831690.1"/>
    </source>
</evidence>
<dbReference type="RefSeq" id="WP_378196286.1">
    <property type="nucleotide sequence ID" value="NZ_JBHLZP010000025.1"/>
</dbReference>
<dbReference type="InterPro" id="IPR043428">
    <property type="entry name" value="LivM-like"/>
</dbReference>
<evidence type="ECO:0000256" key="10">
    <source>
        <dbReference type="SAM" id="Phobius"/>
    </source>
</evidence>
<dbReference type="CDD" id="cd06582">
    <property type="entry name" value="TM_PBP1_LivH_like"/>
    <property type="match status" value="1"/>
</dbReference>
<keyword evidence="13" id="KW-1185">Reference proteome</keyword>
<reference evidence="12 13" key="1">
    <citation type="submission" date="2024-09" db="EMBL/GenBank/DDBJ databases">
        <authorList>
            <person name="Sun Q."/>
            <person name="Mori K."/>
        </authorList>
    </citation>
    <scope>NUCLEOTIDE SEQUENCE [LARGE SCALE GENOMIC DNA]</scope>
    <source>
        <strain evidence="12 13">TBRC 0563</strain>
    </source>
</reference>
<keyword evidence="2" id="KW-0813">Transport</keyword>
<feature type="transmembrane region" description="Helical" evidence="10">
    <location>
        <begin position="12"/>
        <end position="31"/>
    </location>
</feature>
<gene>
    <name evidence="12" type="ORF">ACFFNX_05740</name>
</gene>
<dbReference type="GO" id="GO:0005524">
    <property type="term" value="F:ATP binding"/>
    <property type="evidence" value="ECO:0007669"/>
    <property type="project" value="UniProtKB-KW"/>
</dbReference>
<dbReference type="Pfam" id="PF02653">
    <property type="entry name" value="BPD_transp_2"/>
    <property type="match status" value="2"/>
</dbReference>
<dbReference type="Pfam" id="PF00005">
    <property type="entry name" value="ABC_tran"/>
    <property type="match status" value="1"/>
</dbReference>
<feature type="transmembrane region" description="Helical" evidence="10">
    <location>
        <begin position="375"/>
        <end position="394"/>
    </location>
</feature>
<feature type="transmembrane region" description="Helical" evidence="10">
    <location>
        <begin position="218"/>
        <end position="237"/>
    </location>
</feature>
<keyword evidence="7 10" id="KW-1133">Transmembrane helix</keyword>
<feature type="transmembrane region" description="Helical" evidence="10">
    <location>
        <begin position="523"/>
        <end position="540"/>
    </location>
</feature>
<evidence type="ECO:0000256" key="5">
    <source>
        <dbReference type="ARBA" id="ARBA00022741"/>
    </source>
</evidence>
<evidence type="ECO:0000256" key="7">
    <source>
        <dbReference type="ARBA" id="ARBA00022989"/>
    </source>
</evidence>
<dbReference type="SMART" id="SM00382">
    <property type="entry name" value="AAA"/>
    <property type="match status" value="1"/>
</dbReference>
<dbReference type="Proteomes" id="UP001589627">
    <property type="component" value="Unassembled WGS sequence"/>
</dbReference>
<dbReference type="InterPro" id="IPR003593">
    <property type="entry name" value="AAA+_ATPase"/>
</dbReference>
<dbReference type="SUPFAM" id="SSF52540">
    <property type="entry name" value="P-loop containing nucleoside triphosphate hydrolases"/>
    <property type="match status" value="1"/>
</dbReference>
<keyword evidence="5" id="KW-0547">Nucleotide-binding</keyword>
<dbReference type="Gene3D" id="3.40.50.300">
    <property type="entry name" value="P-loop containing nucleotide triphosphate hydrolases"/>
    <property type="match status" value="1"/>
</dbReference>
<evidence type="ECO:0000256" key="8">
    <source>
        <dbReference type="ARBA" id="ARBA00023136"/>
    </source>
</evidence>
<dbReference type="InterPro" id="IPR027417">
    <property type="entry name" value="P-loop_NTPase"/>
</dbReference>
<feature type="transmembrane region" description="Helical" evidence="10">
    <location>
        <begin position="350"/>
        <end position="368"/>
    </location>
</feature>
<keyword evidence="8 10" id="KW-0472">Membrane</keyword>